<gene>
    <name evidence="3" type="ORF">FC27_GL001525</name>
</gene>
<evidence type="ECO:0000313" key="4">
    <source>
        <dbReference type="Proteomes" id="UP000051647"/>
    </source>
</evidence>
<dbReference type="SMART" id="SM00530">
    <property type="entry name" value="HTH_XRE"/>
    <property type="match status" value="1"/>
</dbReference>
<dbReference type="GO" id="GO:0003677">
    <property type="term" value="F:DNA binding"/>
    <property type="evidence" value="ECO:0007669"/>
    <property type="project" value="UniProtKB-KW"/>
</dbReference>
<dbReference type="InterPro" id="IPR001387">
    <property type="entry name" value="Cro/C1-type_HTH"/>
</dbReference>
<dbReference type="Gene3D" id="1.10.260.40">
    <property type="entry name" value="lambda repressor-like DNA-binding domains"/>
    <property type="match status" value="1"/>
</dbReference>
<dbReference type="CDD" id="cd00093">
    <property type="entry name" value="HTH_XRE"/>
    <property type="match status" value="1"/>
</dbReference>
<dbReference type="PROSITE" id="PS50943">
    <property type="entry name" value="HTH_CROC1"/>
    <property type="match status" value="1"/>
</dbReference>
<dbReference type="InterPro" id="IPR050807">
    <property type="entry name" value="TransReg_Diox_bact_type"/>
</dbReference>
<dbReference type="Proteomes" id="UP000051647">
    <property type="component" value="Unassembled WGS sequence"/>
</dbReference>
<reference evidence="3 4" key="1">
    <citation type="journal article" date="2015" name="Genome Announc.">
        <title>Expanding the biotechnology potential of lactobacilli through comparative genomics of 213 strains and associated genera.</title>
        <authorList>
            <person name="Sun Z."/>
            <person name="Harris H.M."/>
            <person name="McCann A."/>
            <person name="Guo C."/>
            <person name="Argimon S."/>
            <person name="Zhang W."/>
            <person name="Yang X."/>
            <person name="Jeffery I.B."/>
            <person name="Cooney J.C."/>
            <person name="Kagawa T.F."/>
            <person name="Liu W."/>
            <person name="Song Y."/>
            <person name="Salvetti E."/>
            <person name="Wrobel A."/>
            <person name="Rasinkangas P."/>
            <person name="Parkhill J."/>
            <person name="Rea M.C."/>
            <person name="O'Sullivan O."/>
            <person name="Ritari J."/>
            <person name="Douillard F.P."/>
            <person name="Paul Ross R."/>
            <person name="Yang R."/>
            <person name="Briner A.E."/>
            <person name="Felis G.E."/>
            <person name="de Vos W.M."/>
            <person name="Barrangou R."/>
            <person name="Klaenhammer T.R."/>
            <person name="Caufield P.W."/>
            <person name="Cui Y."/>
            <person name="Zhang H."/>
            <person name="O'Toole P.W."/>
        </authorList>
    </citation>
    <scope>NUCLEOTIDE SEQUENCE [LARGE SCALE GENOMIC DNA]</scope>
    <source>
        <strain evidence="3 4">DSM 14857</strain>
    </source>
</reference>
<evidence type="ECO:0000313" key="3">
    <source>
        <dbReference type="EMBL" id="KRL65592.1"/>
    </source>
</evidence>
<dbReference type="SUPFAM" id="SSF47413">
    <property type="entry name" value="lambda repressor-like DNA-binding domains"/>
    <property type="match status" value="1"/>
</dbReference>
<organism evidence="3 4">
    <name type="scientific">Companilactobacillus versmoldensis DSM 14857 = KCTC 3814</name>
    <dbReference type="NCBI Taxonomy" id="1423815"/>
    <lineage>
        <taxon>Bacteria</taxon>
        <taxon>Bacillati</taxon>
        <taxon>Bacillota</taxon>
        <taxon>Bacilli</taxon>
        <taxon>Lactobacillales</taxon>
        <taxon>Lactobacillaceae</taxon>
        <taxon>Companilactobacillus</taxon>
    </lineage>
</organism>
<dbReference type="EMBL" id="AZFA01000032">
    <property type="protein sequence ID" value="KRL65592.1"/>
    <property type="molecule type" value="Genomic_DNA"/>
</dbReference>
<dbReference type="PANTHER" id="PTHR46797:SF1">
    <property type="entry name" value="METHYLPHOSPHONATE SYNTHASE"/>
    <property type="match status" value="1"/>
</dbReference>
<dbReference type="PATRIC" id="fig|1423815.3.peg.1562"/>
<dbReference type="PANTHER" id="PTHR46797">
    <property type="entry name" value="HTH-TYPE TRANSCRIPTIONAL REGULATOR"/>
    <property type="match status" value="1"/>
</dbReference>
<dbReference type="InterPro" id="IPR010982">
    <property type="entry name" value="Lambda_DNA-bd_dom_sf"/>
</dbReference>
<dbReference type="GO" id="GO:0003700">
    <property type="term" value="F:DNA-binding transcription factor activity"/>
    <property type="evidence" value="ECO:0007669"/>
    <property type="project" value="TreeGrafter"/>
</dbReference>
<dbReference type="RefSeq" id="WP_010624459.1">
    <property type="nucleotide sequence ID" value="NZ_AZFA01000032.1"/>
</dbReference>
<dbReference type="eggNOG" id="COG1396">
    <property type="taxonomic scope" value="Bacteria"/>
</dbReference>
<dbReference type="STRING" id="1423815.FC27_GL001525"/>
<proteinExistence type="predicted"/>
<dbReference type="AlphaFoldDB" id="A0A0R1SIN4"/>
<dbReference type="GO" id="GO:0005829">
    <property type="term" value="C:cytosol"/>
    <property type="evidence" value="ECO:0007669"/>
    <property type="project" value="TreeGrafter"/>
</dbReference>
<keyword evidence="1" id="KW-0238">DNA-binding</keyword>
<feature type="domain" description="HTH cro/C1-type" evidence="2">
    <location>
        <begin position="12"/>
        <end position="66"/>
    </location>
</feature>
<comment type="caution">
    <text evidence="3">The sequence shown here is derived from an EMBL/GenBank/DDBJ whole genome shotgun (WGS) entry which is preliminary data.</text>
</comment>
<dbReference type="Pfam" id="PF01381">
    <property type="entry name" value="HTH_3"/>
    <property type="match status" value="1"/>
</dbReference>
<sequence length="237" mass="27443">MAQVSTLVGQKIRNFRKRKNLTLEEFGQRIYKSKATLSKYESGEIKLDVDTLYQIAGALDVQVNQLMPDCASVVNKPIDRNKWLNRQGKHTRMYSYFYCGVSNSIVKCVIDFESIPGTDQEQKMVFYKNVKNFQEYPICESIYYGRVDYFEGVTNMYGQNIDSKLDHIQISMLGSYIETQYKFGIMSGISAKPIMPVSIKMMFSSQQINDEEELNKLLKISKDDVRLMKLNNMFTVI</sequence>
<name>A0A0R1SIN4_9LACO</name>
<accession>A0A0R1SIN4</accession>
<evidence type="ECO:0000256" key="1">
    <source>
        <dbReference type="ARBA" id="ARBA00023125"/>
    </source>
</evidence>
<protein>
    <submittedName>
        <fullName evidence="3">Helix-turn-helix domain-containing protein</fullName>
    </submittedName>
</protein>
<dbReference type="OrthoDB" id="2296017at2"/>
<keyword evidence="4" id="KW-1185">Reference proteome</keyword>
<evidence type="ECO:0000259" key="2">
    <source>
        <dbReference type="PROSITE" id="PS50943"/>
    </source>
</evidence>